<evidence type="ECO:0000313" key="4">
    <source>
        <dbReference type="EMBL" id="RGZ73896.1"/>
    </source>
</evidence>
<reference evidence="5 6" key="1">
    <citation type="submission" date="2018-08" db="EMBL/GenBank/DDBJ databases">
        <title>A genome reference for cultivated species of the human gut microbiota.</title>
        <authorList>
            <person name="Zou Y."/>
            <person name="Xue W."/>
            <person name="Luo G."/>
        </authorList>
    </citation>
    <scope>NUCLEOTIDE SEQUENCE [LARGE SCALE GENOMIC DNA]</scope>
    <source>
        <strain evidence="3 7">AF25-15</strain>
        <strain evidence="4 8">AM48-7</strain>
        <strain evidence="2 6">OM07-13</strain>
        <strain evidence="1 5">OM08-12AT</strain>
    </source>
</reference>
<dbReference type="EMBL" id="QSTI01000026">
    <property type="protein sequence ID" value="RGM45491.1"/>
    <property type="molecule type" value="Genomic_DNA"/>
</dbReference>
<dbReference type="GO" id="GO:0016747">
    <property type="term" value="F:acyltransferase activity, transferring groups other than amino-acyl groups"/>
    <property type="evidence" value="ECO:0007669"/>
    <property type="project" value="TreeGrafter"/>
</dbReference>
<evidence type="ECO:0000313" key="8">
    <source>
        <dbReference type="Proteomes" id="UP000283431"/>
    </source>
</evidence>
<dbReference type="InterPro" id="IPR050583">
    <property type="entry name" value="Mycobacterial_A85_antigen"/>
</dbReference>
<evidence type="ECO:0000313" key="1">
    <source>
        <dbReference type="EMBL" id="RGM45491.1"/>
    </source>
</evidence>
<dbReference type="SUPFAM" id="SSF53474">
    <property type="entry name" value="alpha/beta-Hydrolases"/>
    <property type="match status" value="1"/>
</dbReference>
<dbReference type="Pfam" id="PF00756">
    <property type="entry name" value="Esterase"/>
    <property type="match status" value="1"/>
</dbReference>
<dbReference type="Proteomes" id="UP000260717">
    <property type="component" value="Unassembled WGS sequence"/>
</dbReference>
<protein>
    <recommendedName>
        <fullName evidence="9">Esterase</fullName>
    </recommendedName>
</protein>
<dbReference type="PANTHER" id="PTHR48098:SF1">
    <property type="entry name" value="DIACYLGLYCEROL ACYLTRANSFERASE_MYCOLYLTRANSFERASE AG85A"/>
    <property type="match status" value="1"/>
</dbReference>
<organism evidence="3 7">
    <name type="scientific">Agathobacter rectalis</name>
    <dbReference type="NCBI Taxonomy" id="39491"/>
    <lineage>
        <taxon>Bacteria</taxon>
        <taxon>Bacillati</taxon>
        <taxon>Bacillota</taxon>
        <taxon>Clostridia</taxon>
        <taxon>Lachnospirales</taxon>
        <taxon>Lachnospiraceae</taxon>
        <taxon>Agathobacter</taxon>
    </lineage>
</organism>
<dbReference type="Proteomes" id="UP000283431">
    <property type="component" value="Unassembled WGS sequence"/>
</dbReference>
<evidence type="ECO:0000313" key="7">
    <source>
        <dbReference type="Proteomes" id="UP000266066"/>
    </source>
</evidence>
<dbReference type="PANTHER" id="PTHR48098">
    <property type="entry name" value="ENTEROCHELIN ESTERASE-RELATED"/>
    <property type="match status" value="1"/>
</dbReference>
<evidence type="ECO:0008006" key="9">
    <source>
        <dbReference type="Google" id="ProtNLM"/>
    </source>
</evidence>
<dbReference type="Proteomes" id="UP000266066">
    <property type="component" value="Unassembled WGS sequence"/>
</dbReference>
<dbReference type="InterPro" id="IPR029058">
    <property type="entry name" value="AB_hydrolase_fold"/>
</dbReference>
<dbReference type="RefSeq" id="WP_117715445.1">
    <property type="nucleotide sequence ID" value="NZ_QRUJ01000023.1"/>
</dbReference>
<dbReference type="EMBL" id="QRUJ01000023">
    <property type="protein sequence ID" value="RGR52343.1"/>
    <property type="molecule type" value="Genomic_DNA"/>
</dbReference>
<sequence length="209" mass="24080">MQHGFGESEISWTTTGKANIILDNLIEMGKIKPFTLVMSDGMVQEKVGSEERLNHVLLERMLVEEIIPMAEKKYQFGGCKEKRGMAGLSMGSVQTTRTICDHPDLFSEVGIFSGFIRDNIEGNPDRDAVGRKPYEQTHLKAMDDPDFNNYFHTFFRCIGDNDCFRSRFLEEDAIIQEKGVHEIRKIYPGGHDWNVWRPCFTDFAQMIFR</sequence>
<dbReference type="AlphaFoldDB" id="A0A395UUI2"/>
<evidence type="ECO:0000313" key="2">
    <source>
        <dbReference type="EMBL" id="RGM66378.1"/>
    </source>
</evidence>
<proteinExistence type="predicted"/>
<dbReference type="Proteomes" id="UP000260758">
    <property type="component" value="Unassembled WGS sequence"/>
</dbReference>
<dbReference type="Gene3D" id="3.40.50.1820">
    <property type="entry name" value="alpha/beta hydrolase"/>
    <property type="match status" value="1"/>
</dbReference>
<evidence type="ECO:0000313" key="3">
    <source>
        <dbReference type="EMBL" id="RGR52343.1"/>
    </source>
</evidence>
<dbReference type="EMBL" id="QSEN01000036">
    <property type="protein sequence ID" value="RGZ73896.1"/>
    <property type="molecule type" value="Genomic_DNA"/>
</dbReference>
<accession>A0A395UUI2</accession>
<gene>
    <name evidence="4" type="ORF">DW975_13840</name>
    <name evidence="3" type="ORF">DWY38_14605</name>
    <name evidence="2" type="ORF">DXB99_17815</name>
    <name evidence="1" type="ORF">DXC13_13120</name>
</gene>
<comment type="caution">
    <text evidence="3">The sequence shown here is derived from an EMBL/GenBank/DDBJ whole genome shotgun (WGS) entry which is preliminary data.</text>
</comment>
<evidence type="ECO:0000313" key="5">
    <source>
        <dbReference type="Proteomes" id="UP000260717"/>
    </source>
</evidence>
<name>A0A395UUI2_9FIRM</name>
<evidence type="ECO:0000313" key="6">
    <source>
        <dbReference type="Proteomes" id="UP000260758"/>
    </source>
</evidence>
<dbReference type="InterPro" id="IPR000801">
    <property type="entry name" value="Esterase-like"/>
</dbReference>
<dbReference type="EMBL" id="QSTP01000031">
    <property type="protein sequence ID" value="RGM66378.1"/>
    <property type="molecule type" value="Genomic_DNA"/>
</dbReference>